<gene>
    <name evidence="2" type="ORF">P8609_13565</name>
</gene>
<organism evidence="2 3">
    <name type="scientific">Lysobacter arvi</name>
    <dbReference type="NCBI Taxonomy" id="3038776"/>
    <lineage>
        <taxon>Bacteria</taxon>
        <taxon>Pseudomonadati</taxon>
        <taxon>Pseudomonadota</taxon>
        <taxon>Gammaproteobacteria</taxon>
        <taxon>Lysobacterales</taxon>
        <taxon>Lysobacteraceae</taxon>
        <taxon>Lysobacter</taxon>
    </lineage>
</organism>
<accession>A0ABU1CGB0</accession>
<feature type="signal peptide" evidence="1">
    <location>
        <begin position="1"/>
        <end position="22"/>
    </location>
</feature>
<evidence type="ECO:0000256" key="1">
    <source>
        <dbReference type="SAM" id="SignalP"/>
    </source>
</evidence>
<proteinExistence type="predicted"/>
<protein>
    <recommendedName>
        <fullName evidence="4">Secreted protein</fullName>
    </recommendedName>
</protein>
<dbReference type="EMBL" id="JARUHG010000004">
    <property type="protein sequence ID" value="MDR0183986.1"/>
    <property type="molecule type" value="Genomic_DNA"/>
</dbReference>
<feature type="chain" id="PRO_5046078213" description="Secreted protein" evidence="1">
    <location>
        <begin position="23"/>
        <end position="99"/>
    </location>
</feature>
<keyword evidence="3" id="KW-1185">Reference proteome</keyword>
<name>A0ABU1CGB0_9GAMM</name>
<evidence type="ECO:0008006" key="4">
    <source>
        <dbReference type="Google" id="ProtNLM"/>
    </source>
</evidence>
<dbReference type="RefSeq" id="WP_309263118.1">
    <property type="nucleotide sequence ID" value="NZ_JARUHG010000004.1"/>
</dbReference>
<sequence length="99" mass="10581">MKQTFLAVLILAGLFAPGFAFAQYDCFLICTPARVYCQPVGAAPPPIAKLCGVGSQTLQSESLTTLGDADSAQALPPACTAQQVFDEDTQTYEWQMICD</sequence>
<comment type="caution">
    <text evidence="2">The sequence shown here is derived from an EMBL/GenBank/DDBJ whole genome shotgun (WGS) entry which is preliminary data.</text>
</comment>
<evidence type="ECO:0000313" key="3">
    <source>
        <dbReference type="Proteomes" id="UP001233535"/>
    </source>
</evidence>
<dbReference type="Proteomes" id="UP001233535">
    <property type="component" value="Unassembled WGS sequence"/>
</dbReference>
<evidence type="ECO:0000313" key="2">
    <source>
        <dbReference type="EMBL" id="MDR0183986.1"/>
    </source>
</evidence>
<reference evidence="2 3" key="1">
    <citation type="submission" date="2023-04" db="EMBL/GenBank/DDBJ databases">
        <title>Lysobacter sp. strain UC isolated from soil sample.</title>
        <authorList>
            <person name="Choksket S."/>
            <person name="Harshvardhan F."/>
            <person name="Rana R."/>
            <person name="Patil P.B."/>
            <person name="Korpole S."/>
        </authorList>
    </citation>
    <scope>NUCLEOTIDE SEQUENCE [LARGE SCALE GENOMIC DNA]</scope>
    <source>
        <strain evidence="2 3">UC</strain>
    </source>
</reference>
<keyword evidence="1" id="KW-0732">Signal</keyword>